<proteinExistence type="predicted"/>
<reference evidence="2 3" key="1">
    <citation type="submission" date="2022-06" db="EMBL/GenBank/DDBJ databases">
        <title>Thiomicrohabdus sp. nov, an obligately chemolithoautotrophic, sulfur-oxidizing bacterium isolated from beach of Guanyin Mountain. Amoy.</title>
        <authorList>
            <person name="Zhu H."/>
        </authorList>
    </citation>
    <scope>NUCLEOTIDE SEQUENCE [LARGE SCALE GENOMIC DNA]</scope>
    <source>
        <strain evidence="2 3">XGS-01</strain>
    </source>
</reference>
<keyword evidence="1" id="KW-1133">Transmembrane helix</keyword>
<evidence type="ECO:0000313" key="2">
    <source>
        <dbReference type="EMBL" id="WEJ62178.1"/>
    </source>
</evidence>
<keyword evidence="1" id="KW-0812">Transmembrane</keyword>
<evidence type="ECO:0000313" key="3">
    <source>
        <dbReference type="Proteomes" id="UP001222275"/>
    </source>
</evidence>
<feature type="transmembrane region" description="Helical" evidence="1">
    <location>
        <begin position="117"/>
        <end position="136"/>
    </location>
</feature>
<name>A0ABY8CDH0_9GAMM</name>
<organism evidence="2 3">
    <name type="scientific">Thiomicrorhabdus lithotrophica</name>
    <dbReference type="NCBI Taxonomy" id="2949997"/>
    <lineage>
        <taxon>Bacteria</taxon>
        <taxon>Pseudomonadati</taxon>
        <taxon>Pseudomonadota</taxon>
        <taxon>Gammaproteobacteria</taxon>
        <taxon>Thiotrichales</taxon>
        <taxon>Piscirickettsiaceae</taxon>
        <taxon>Thiomicrorhabdus</taxon>
    </lineage>
</organism>
<keyword evidence="1" id="KW-0472">Membrane</keyword>
<keyword evidence="3" id="KW-1185">Reference proteome</keyword>
<dbReference type="Proteomes" id="UP001222275">
    <property type="component" value="Chromosome"/>
</dbReference>
<protein>
    <submittedName>
        <fullName evidence="2">Uncharacterized protein</fullName>
    </submittedName>
</protein>
<gene>
    <name evidence="2" type="ORF">NR989_09170</name>
</gene>
<accession>A0ABY8CDH0</accession>
<dbReference type="RefSeq" id="WP_275594435.1">
    <property type="nucleotide sequence ID" value="NZ_CP102381.1"/>
</dbReference>
<dbReference type="EMBL" id="CP102381">
    <property type="protein sequence ID" value="WEJ62178.1"/>
    <property type="molecule type" value="Genomic_DNA"/>
</dbReference>
<evidence type="ECO:0000256" key="1">
    <source>
        <dbReference type="SAM" id="Phobius"/>
    </source>
</evidence>
<sequence length="162" mass="19040">MLETLVPLLALLIPIYWMWRTHIAANARVKLMKEVDAFLNPEKQNSEMTKDMVYNAYEDSKNHFLILEMLHFAFFKIDAESFTARREEFKQIDTAERKKMAEIVTKLMLTNIKLSPITYFVVGVVFLFIVLLVTLANHLSPKKIKQNLQTLKEKTLYSIYCF</sequence>